<keyword evidence="7" id="KW-1185">Reference proteome</keyword>
<keyword evidence="2" id="KW-0812">Transmembrane</keyword>
<feature type="domain" description="DUF1232" evidence="5">
    <location>
        <begin position="76"/>
        <end position="110"/>
    </location>
</feature>
<evidence type="ECO:0000313" key="7">
    <source>
        <dbReference type="Proteomes" id="UP000053937"/>
    </source>
</evidence>
<keyword evidence="4" id="KW-0472">Membrane</keyword>
<name>A0A117MRE1_CHLLI</name>
<dbReference type="Pfam" id="PF06803">
    <property type="entry name" value="DUF1232"/>
    <property type="match status" value="1"/>
</dbReference>
<reference evidence="6 7" key="1">
    <citation type="submission" date="2015-10" db="EMBL/GenBank/DDBJ databases">
        <title>Draft Genome Sequence of Chlorobium limicola strain Frasassi Growing under Artificial Lighting in the Frasassi Cave System.</title>
        <authorList>
            <person name="Mansor M."/>
            <person name="Macalady J."/>
        </authorList>
    </citation>
    <scope>NUCLEOTIDE SEQUENCE [LARGE SCALE GENOMIC DNA]</scope>
    <source>
        <strain evidence="6 7">Frasassi</strain>
    </source>
</reference>
<evidence type="ECO:0000313" key="6">
    <source>
        <dbReference type="EMBL" id="KUL31631.1"/>
    </source>
</evidence>
<sequence length="151" mass="16745">MKGTKQIFDSAKNKASSLLKDPVKTKKLLDTAFSRSSSAKNSTFPLFGLGEKVQALVRMIRLYVQKEYVDIPWQTIVAVTAALIYLVAPFDALADFIPLLGFADDAAILSAVLASINQDLERFLAWEKSKCENAEPAIYEEIDTREIGTQK</sequence>
<dbReference type="RefSeq" id="WP_059138513.1">
    <property type="nucleotide sequence ID" value="NZ_LMBR01000052.1"/>
</dbReference>
<organism evidence="6 7">
    <name type="scientific">Chlorobium limicola</name>
    <dbReference type="NCBI Taxonomy" id="1092"/>
    <lineage>
        <taxon>Bacteria</taxon>
        <taxon>Pseudomonadati</taxon>
        <taxon>Chlorobiota</taxon>
        <taxon>Chlorobiia</taxon>
        <taxon>Chlorobiales</taxon>
        <taxon>Chlorobiaceae</taxon>
        <taxon>Chlorobium/Pelodictyon group</taxon>
        <taxon>Chlorobium</taxon>
    </lineage>
</organism>
<proteinExistence type="predicted"/>
<protein>
    <recommendedName>
        <fullName evidence="5">DUF1232 domain-containing protein</fullName>
    </recommendedName>
</protein>
<dbReference type="Proteomes" id="UP000053937">
    <property type="component" value="Unassembled WGS sequence"/>
</dbReference>
<dbReference type="OrthoDB" id="9800034at2"/>
<dbReference type="EMBL" id="LMBR01000052">
    <property type="protein sequence ID" value="KUL31631.1"/>
    <property type="molecule type" value="Genomic_DNA"/>
</dbReference>
<gene>
    <name evidence="6" type="ORF">ASB62_02705</name>
</gene>
<evidence type="ECO:0000256" key="1">
    <source>
        <dbReference type="ARBA" id="ARBA00004127"/>
    </source>
</evidence>
<keyword evidence="3" id="KW-1133">Transmembrane helix</keyword>
<evidence type="ECO:0000259" key="5">
    <source>
        <dbReference type="Pfam" id="PF06803"/>
    </source>
</evidence>
<dbReference type="AlphaFoldDB" id="A0A117MRE1"/>
<comment type="subcellular location">
    <subcellularLocation>
        <location evidence="1">Endomembrane system</location>
        <topology evidence="1">Multi-pass membrane protein</topology>
    </subcellularLocation>
</comment>
<dbReference type="InterPro" id="IPR010652">
    <property type="entry name" value="DUF1232"/>
</dbReference>
<evidence type="ECO:0000256" key="2">
    <source>
        <dbReference type="ARBA" id="ARBA00022692"/>
    </source>
</evidence>
<evidence type="ECO:0000256" key="3">
    <source>
        <dbReference type="ARBA" id="ARBA00022989"/>
    </source>
</evidence>
<evidence type="ECO:0000256" key="4">
    <source>
        <dbReference type="ARBA" id="ARBA00023136"/>
    </source>
</evidence>
<comment type="caution">
    <text evidence="6">The sequence shown here is derived from an EMBL/GenBank/DDBJ whole genome shotgun (WGS) entry which is preliminary data.</text>
</comment>
<accession>A0A117MRE1</accession>
<dbReference type="GO" id="GO:0012505">
    <property type="term" value="C:endomembrane system"/>
    <property type="evidence" value="ECO:0007669"/>
    <property type="project" value="UniProtKB-SubCell"/>
</dbReference>